<dbReference type="HOGENOM" id="CLU_098232_4_0_0"/>
<keyword evidence="1" id="KW-0812">Transmembrane</keyword>
<feature type="transmembrane region" description="Helical" evidence="1">
    <location>
        <begin position="12"/>
        <end position="28"/>
    </location>
</feature>
<evidence type="ECO:0000313" key="3">
    <source>
        <dbReference type="Proteomes" id="UP000002366"/>
    </source>
</evidence>
<evidence type="ECO:0000313" key="2">
    <source>
        <dbReference type="EMBL" id="ADE57801.1"/>
    </source>
</evidence>
<sequence>MQRNHFSVQELVYFSLLIALNIVLTRMASIRIPIAGIETLRIGFGALPVIFAGYYFGAKAGGVVGALGDVVGFWINPMGAYMPHFTLTAALTGILPALLLKVFKSKDQHPLWQVMVVIGISQLVTSVLLVPYFLQMLFGIPLVTTVPAQLQTQLIQVPLYAILLRGIAKRLLVMAG</sequence>
<feature type="transmembrane region" description="Helical" evidence="1">
    <location>
        <begin position="111"/>
        <end position="134"/>
    </location>
</feature>
<dbReference type="Proteomes" id="UP000002366">
    <property type="component" value="Chromosome"/>
</dbReference>
<dbReference type="STRING" id="572547.Amico_1685"/>
<dbReference type="Gene3D" id="1.10.1760.20">
    <property type="match status" value="1"/>
</dbReference>
<dbReference type="KEGG" id="aco:Amico_1685"/>
<protein>
    <recommendedName>
        <fullName evidence="4">Signal transduction histidine kinase, LytS</fullName>
    </recommendedName>
</protein>
<dbReference type="Pfam" id="PF07155">
    <property type="entry name" value="ECF-ribofla_trS"/>
    <property type="match status" value="1"/>
</dbReference>
<keyword evidence="1" id="KW-1133">Transmembrane helix</keyword>
<dbReference type="OrthoDB" id="4624at2"/>
<organism evidence="2 3">
    <name type="scientific">Aminobacterium colombiense (strain DSM 12261 / ALA-1)</name>
    <dbReference type="NCBI Taxonomy" id="572547"/>
    <lineage>
        <taxon>Bacteria</taxon>
        <taxon>Thermotogati</taxon>
        <taxon>Synergistota</taxon>
        <taxon>Synergistia</taxon>
        <taxon>Synergistales</taxon>
        <taxon>Aminobacteriaceae</taxon>
        <taxon>Aminobacterium</taxon>
    </lineage>
</organism>
<feature type="transmembrane region" description="Helical" evidence="1">
    <location>
        <begin position="78"/>
        <end position="99"/>
    </location>
</feature>
<dbReference type="InterPro" id="IPR030949">
    <property type="entry name" value="ECF_S_folate_fam"/>
</dbReference>
<dbReference type="EMBL" id="CP001997">
    <property type="protein sequence ID" value="ADE57801.1"/>
    <property type="molecule type" value="Genomic_DNA"/>
</dbReference>
<keyword evidence="1" id="KW-0472">Membrane</keyword>
<dbReference type="NCBIfam" id="TIGR04518">
    <property type="entry name" value="ECF_S_folT_fam"/>
    <property type="match status" value="1"/>
</dbReference>
<evidence type="ECO:0000256" key="1">
    <source>
        <dbReference type="SAM" id="Phobius"/>
    </source>
</evidence>
<reference evidence="2 3" key="1">
    <citation type="journal article" date="2010" name="Stand. Genomic Sci.">
        <title>Complete genome sequence of Aminobacterium colombiense type strain (ALA-1).</title>
        <authorList>
            <person name="Chertkov O."/>
            <person name="Sikorski J."/>
            <person name="Brambilla E."/>
            <person name="Lapidus A."/>
            <person name="Copeland A."/>
            <person name="Glavina Del Rio T."/>
            <person name="Nolan M."/>
            <person name="Lucas S."/>
            <person name="Tice H."/>
            <person name="Cheng J.F."/>
            <person name="Han C."/>
            <person name="Detter J.C."/>
            <person name="Bruce D."/>
            <person name="Tapia R."/>
            <person name="Goodwin L."/>
            <person name="Pitluck S."/>
            <person name="Liolios K."/>
            <person name="Ivanova N."/>
            <person name="Mavromatis K."/>
            <person name="Ovchinnikova G."/>
            <person name="Pati A."/>
            <person name="Chen A."/>
            <person name="Palaniappan K."/>
            <person name="Land M."/>
            <person name="Hauser L."/>
            <person name="Chang Y.J."/>
            <person name="Jeffries C.D."/>
            <person name="Spring S."/>
            <person name="Rohde M."/>
            <person name="Goker M."/>
            <person name="Bristow J."/>
            <person name="Eisen J.A."/>
            <person name="Markowitz V."/>
            <person name="Hugenholtz P."/>
            <person name="Kyrpides N.C."/>
            <person name="Klenk H.P."/>
        </authorList>
    </citation>
    <scope>NUCLEOTIDE SEQUENCE [LARGE SCALE GENOMIC DNA]</scope>
    <source>
        <strain evidence="3">DSM 12261 / ALA-1</strain>
    </source>
</reference>
<feature type="transmembrane region" description="Helical" evidence="1">
    <location>
        <begin position="40"/>
        <end position="58"/>
    </location>
</feature>
<keyword evidence="3" id="KW-1185">Reference proteome</keyword>
<dbReference type="AlphaFoldDB" id="D5EGW9"/>
<proteinExistence type="predicted"/>
<gene>
    <name evidence="2" type="ordered locus">Amico_1685</name>
</gene>
<dbReference type="eggNOG" id="COG3601">
    <property type="taxonomic scope" value="Bacteria"/>
</dbReference>
<dbReference type="InterPro" id="IPR009825">
    <property type="entry name" value="ECF_substrate-spec-like"/>
</dbReference>
<evidence type="ECO:0008006" key="4">
    <source>
        <dbReference type="Google" id="ProtNLM"/>
    </source>
</evidence>
<accession>D5EGW9</accession>
<name>D5EGW9_AMICL</name>
<dbReference type="GO" id="GO:0016020">
    <property type="term" value="C:membrane"/>
    <property type="evidence" value="ECO:0007669"/>
    <property type="project" value="InterPro"/>
</dbReference>
<dbReference type="RefSeq" id="WP_013049063.1">
    <property type="nucleotide sequence ID" value="NC_014011.1"/>
</dbReference>